<protein>
    <submittedName>
        <fullName evidence="2">Uncharacterized protein</fullName>
    </submittedName>
</protein>
<accession>A0A0C5WFH5</accession>
<evidence type="ECO:0000256" key="1">
    <source>
        <dbReference type="SAM" id="SignalP"/>
    </source>
</evidence>
<evidence type="ECO:0000313" key="3">
    <source>
        <dbReference type="Proteomes" id="UP000032229"/>
    </source>
</evidence>
<dbReference type="OrthoDB" id="1144137at2"/>
<proteinExistence type="predicted"/>
<keyword evidence="1" id="KW-0732">Signal</keyword>
<dbReference type="AlphaFoldDB" id="A0A0C5WFH5"/>
<dbReference type="EMBL" id="CP007202">
    <property type="protein sequence ID" value="AJR04947.1"/>
    <property type="molecule type" value="Genomic_DNA"/>
</dbReference>
<organism evidence="2 3">
    <name type="scientific">Siansivirga zeaxanthinifaciens CC-SAMT-1</name>
    <dbReference type="NCBI Taxonomy" id="1454006"/>
    <lineage>
        <taxon>Bacteria</taxon>
        <taxon>Pseudomonadati</taxon>
        <taxon>Bacteroidota</taxon>
        <taxon>Flavobacteriia</taxon>
        <taxon>Flavobacteriales</taxon>
        <taxon>Flavobacteriaceae</taxon>
        <taxon>Siansivirga</taxon>
    </lineage>
</organism>
<sequence>MKNLKYITLGIFLISTSVFAQNKNKQQKEEVEVKTTKIKDNKKIVENKVKTITIESSDVVLDKKDEFKTNQKRVESPSKVEKMVMIDNDADNAYDLITKDTYYKLGNKKYVFMPNKKGFDMAFDNNGNEFVKIGKAIHAHKSDHFIIKDKKRTGIGSFDADGNFMVQFYNESNDNVEVKTYYISEPKMK</sequence>
<gene>
    <name evidence="2" type="ORF">AW14_11950</name>
</gene>
<reference evidence="2 3" key="1">
    <citation type="submission" date="2014-02" db="EMBL/GenBank/DDBJ databases">
        <authorList>
            <person name="Young C.-C."/>
            <person name="Hameed A."/>
            <person name="Huang H.-C."/>
            <person name="Shahina M."/>
        </authorList>
    </citation>
    <scope>NUCLEOTIDE SEQUENCE [LARGE SCALE GENOMIC DNA]</scope>
    <source>
        <strain evidence="2 3">CC-SAMT-1</strain>
    </source>
</reference>
<feature type="signal peptide" evidence="1">
    <location>
        <begin position="1"/>
        <end position="20"/>
    </location>
</feature>
<dbReference type="RefSeq" id="WP_044638965.1">
    <property type="nucleotide sequence ID" value="NZ_CP007202.1"/>
</dbReference>
<feature type="chain" id="PRO_5002195170" evidence="1">
    <location>
        <begin position="21"/>
        <end position="189"/>
    </location>
</feature>
<keyword evidence="3" id="KW-1185">Reference proteome</keyword>
<name>A0A0C5WFH5_9FLAO</name>
<dbReference type="Proteomes" id="UP000032229">
    <property type="component" value="Chromosome"/>
</dbReference>
<evidence type="ECO:0000313" key="2">
    <source>
        <dbReference type="EMBL" id="AJR04947.1"/>
    </source>
</evidence>
<dbReference type="STRING" id="1454006.AW14_11950"/>
<dbReference type="HOGENOM" id="CLU_125418_0_0_10"/>
<dbReference type="KEGG" id="sze:AW14_11950"/>